<keyword evidence="2" id="KW-1185">Reference proteome</keyword>
<organism evidence="1 2">
    <name type="scientific">Nocardia transvalensis</name>
    <dbReference type="NCBI Taxonomy" id="37333"/>
    <lineage>
        <taxon>Bacteria</taxon>
        <taxon>Bacillati</taxon>
        <taxon>Actinomycetota</taxon>
        <taxon>Actinomycetes</taxon>
        <taxon>Mycobacteriales</taxon>
        <taxon>Nocardiaceae</taxon>
        <taxon>Nocardia</taxon>
    </lineage>
</organism>
<gene>
    <name evidence="1" type="ORF">BJY24_005476</name>
</gene>
<accession>A0A7W9UKJ8</accession>
<evidence type="ECO:0000313" key="1">
    <source>
        <dbReference type="EMBL" id="MBB5916564.1"/>
    </source>
</evidence>
<protein>
    <submittedName>
        <fullName evidence="1">Uncharacterized protein</fullName>
    </submittedName>
</protein>
<dbReference type="EMBL" id="JACHIT010000002">
    <property type="protein sequence ID" value="MBB5916564.1"/>
    <property type="molecule type" value="Genomic_DNA"/>
</dbReference>
<dbReference type="RefSeq" id="WP_051163505.1">
    <property type="nucleotide sequence ID" value="NZ_JACHIT010000002.1"/>
</dbReference>
<evidence type="ECO:0000313" key="2">
    <source>
        <dbReference type="Proteomes" id="UP000540412"/>
    </source>
</evidence>
<sequence length="340" mass="35017">MPGTVFLHRDTDGVITLSPTGARAVRESTAVLGTSVLEVVGGQLSWSLLDGERIPVAVLHDPAPAQDWLWALYGEQVALAVDGGVSGEIPVAPALPGSADDAWRLGYAHWAAQWWPASAIDGIPALDPHLLDQDIAALTDSCEMIVDGPDAIPPQGISQRAATVQQDYALAAGPATAGAPGLLLATGTAGWDWRRCPAGVLDASEHAVSWQLTRDSGRTVLGVRAVAAPRIGRAVPAHLHPHARVVTGSATVDLTLTLAGDAWSGTTVIAADGIASVDVYVPGVGPAPVRSGSPAGDGPEARQRIRDFATSRLRSARDRTDSPGAPLLAEIAAAAADDDF</sequence>
<reference evidence="1 2" key="1">
    <citation type="submission" date="2020-08" db="EMBL/GenBank/DDBJ databases">
        <title>Sequencing the genomes of 1000 actinobacteria strains.</title>
        <authorList>
            <person name="Klenk H.-P."/>
        </authorList>
    </citation>
    <scope>NUCLEOTIDE SEQUENCE [LARGE SCALE GENOMIC DNA]</scope>
    <source>
        <strain evidence="1 2">DSM 43582</strain>
    </source>
</reference>
<comment type="caution">
    <text evidence="1">The sequence shown here is derived from an EMBL/GenBank/DDBJ whole genome shotgun (WGS) entry which is preliminary data.</text>
</comment>
<dbReference type="Proteomes" id="UP000540412">
    <property type="component" value="Unassembled WGS sequence"/>
</dbReference>
<proteinExistence type="predicted"/>
<name>A0A7W9UKJ8_9NOCA</name>
<dbReference type="AlphaFoldDB" id="A0A7W9UKJ8"/>